<gene>
    <name evidence="7" type="primary">Contig11472.g12272</name>
    <name evidence="7" type="ORF">STYLEM_15409</name>
</gene>
<dbReference type="InterPro" id="IPR016130">
    <property type="entry name" value="Tyr_Pase_AS"/>
</dbReference>
<feature type="coiled-coil region" evidence="4">
    <location>
        <begin position="1"/>
        <end position="55"/>
    </location>
</feature>
<evidence type="ECO:0000256" key="4">
    <source>
        <dbReference type="SAM" id="Coils"/>
    </source>
</evidence>
<proteinExistence type="inferred from homology"/>
<evidence type="ECO:0000256" key="1">
    <source>
        <dbReference type="ARBA" id="ARBA00007471"/>
    </source>
</evidence>
<dbReference type="OrthoDB" id="271628at2759"/>
<dbReference type="PANTHER" id="PTHR10807">
    <property type="entry name" value="MYOTUBULARIN-RELATED"/>
    <property type="match status" value="1"/>
</dbReference>
<dbReference type="InterPro" id="IPR011993">
    <property type="entry name" value="PH-like_dom_sf"/>
</dbReference>
<dbReference type="InterPro" id="IPR029021">
    <property type="entry name" value="Prot-tyrosine_phosphatase-like"/>
</dbReference>
<feature type="region of interest" description="Disordered" evidence="5">
    <location>
        <begin position="781"/>
        <end position="802"/>
    </location>
</feature>
<feature type="region of interest" description="Disordered" evidence="5">
    <location>
        <begin position="112"/>
        <end position="140"/>
    </location>
</feature>
<feature type="domain" description="Myotubularin phosphatase" evidence="6">
    <location>
        <begin position="310"/>
        <end position="681"/>
    </location>
</feature>
<sequence>MESTRQTVVEAQKNLQKLESTKIQLGDDPFSLLQQQKEQEQTQQLEKQLVQLQLQQKQDLQYQQDGSSKSTSPFDQQNEKQSTFYDANNGLGQQQEDLPNQKHFQDFGYELQQTNNGDNADDDQPFENEQNEAGEEQKIEEEAEKIEPLVERVRKSLNQKSQKKKIQGLIDDEIECGEEQVMKIKVKCDCNVSINCPTLEGDLIMTNFKLIFKHQTIAQVQSVQNEKINKSNLKIPTFIETYLNIALTCINKIDKTIIDKKTSKINFLEIFTKDFRYIKLIFENMDQCNDAMQRIQIFAFPESDLRDIFAFKFFDPSLDLQRECLENGWDIYQSPDLEFKRQEITIQVVYKSRSLIESFLSSHACNPSFFQGQYTICECKIQDKVQISKSPEDELLLLEIGRTNPDATKKLQIFDARSYINALANRVNKGGFENVKDNYVNCDISFCDIDNIHGVRDAINKVYEMSLQPWIFSNSSKWLTQLDNSGWLQIMSKILISTNKVVEKIMIDKQNVLVHCSDGWDRTAQLCSLSQILLDPFFRTLKGFQILIEKDWLSFGHMFQRRYGHFNKNYKDEQRCPVFTQFLDAVYQLMHQFPTHFQFNKKLLLFIITELYTCKYGTFLFNTQRERHKFKLREKTLSMWTHVNHYSEQFLNPFYDSERQEQIPKIPVTNYYELKVWKELFFRYTEQTPYFKHPEISSPDDHKDQLMKRQLKINQILKNLVQGSQDLLKRMDKRSELTADSIRDSIGNDSNFSMLDDILMSEQQERNGMSAVSLKNFQEELNPQSDEILPETQANNDLLFEQ</sequence>
<evidence type="ECO:0000313" key="7">
    <source>
        <dbReference type="EMBL" id="CDW86315.1"/>
    </source>
</evidence>
<dbReference type="SUPFAM" id="SSF50729">
    <property type="entry name" value="PH domain-like"/>
    <property type="match status" value="1"/>
</dbReference>
<dbReference type="PROSITE" id="PS51339">
    <property type="entry name" value="PPASE_MYOTUBULARIN"/>
    <property type="match status" value="1"/>
</dbReference>
<comment type="similarity">
    <text evidence="1">Belongs to the protein-tyrosine phosphatase family. Non-receptor class myotubularin subfamily.</text>
</comment>
<dbReference type="CDD" id="cd14507">
    <property type="entry name" value="PTP-MTM-like"/>
    <property type="match status" value="1"/>
</dbReference>
<dbReference type="InParanoid" id="A0A078AV99"/>
<dbReference type="SUPFAM" id="SSF52799">
    <property type="entry name" value="(Phosphotyrosine protein) phosphatases II"/>
    <property type="match status" value="1"/>
</dbReference>
<feature type="binding site" evidence="3">
    <location>
        <begin position="516"/>
        <end position="522"/>
    </location>
    <ligand>
        <name>substrate</name>
    </ligand>
</feature>
<dbReference type="Proteomes" id="UP000039865">
    <property type="component" value="Unassembled WGS sequence"/>
</dbReference>
<feature type="compositionally biased region" description="Low complexity" evidence="5">
    <location>
        <begin position="55"/>
        <end position="64"/>
    </location>
</feature>
<evidence type="ECO:0000259" key="6">
    <source>
        <dbReference type="PROSITE" id="PS51339"/>
    </source>
</evidence>
<feature type="active site" description="Phosphocysteine intermediate" evidence="2">
    <location>
        <position position="516"/>
    </location>
</feature>
<feature type="compositionally biased region" description="Polar residues" evidence="5">
    <location>
        <begin position="65"/>
        <end position="81"/>
    </location>
</feature>
<protein>
    <submittedName>
        <fullName evidence="7">Myotubularin-related protein 2</fullName>
    </submittedName>
</protein>
<dbReference type="InterPro" id="IPR010569">
    <property type="entry name" value="Myotubularin-like_Pase_dom"/>
</dbReference>
<dbReference type="PROSITE" id="PS00383">
    <property type="entry name" value="TYR_PHOSPHATASE_1"/>
    <property type="match status" value="1"/>
</dbReference>
<feature type="binding site" evidence="3">
    <location>
        <begin position="451"/>
        <end position="452"/>
    </location>
    <ligand>
        <name>substrate</name>
    </ligand>
</feature>
<dbReference type="AlphaFoldDB" id="A0A078AV99"/>
<feature type="region of interest" description="Disordered" evidence="5">
    <location>
        <begin position="55"/>
        <end position="81"/>
    </location>
</feature>
<dbReference type="EMBL" id="CCKQ01014539">
    <property type="protein sequence ID" value="CDW86315.1"/>
    <property type="molecule type" value="Genomic_DNA"/>
</dbReference>
<dbReference type="PANTHER" id="PTHR10807:SF128">
    <property type="entry name" value="PHOSPHATIDYLINOSITOL-3,5-BISPHOSPHATE 3-PHOSPHATASE"/>
    <property type="match status" value="1"/>
</dbReference>
<name>A0A078AV99_STYLE</name>
<evidence type="ECO:0000256" key="3">
    <source>
        <dbReference type="PIRSR" id="PIRSR630564-2"/>
    </source>
</evidence>
<dbReference type="Pfam" id="PF06602">
    <property type="entry name" value="Myotub-related"/>
    <property type="match status" value="1"/>
</dbReference>
<reference evidence="7 8" key="1">
    <citation type="submission" date="2014-06" db="EMBL/GenBank/DDBJ databases">
        <authorList>
            <person name="Swart Estienne"/>
        </authorList>
    </citation>
    <scope>NUCLEOTIDE SEQUENCE [LARGE SCALE GENOMIC DNA]</scope>
    <source>
        <strain evidence="7 8">130c</strain>
    </source>
</reference>
<keyword evidence="8" id="KW-1185">Reference proteome</keyword>
<organism evidence="7 8">
    <name type="scientific">Stylonychia lemnae</name>
    <name type="common">Ciliate</name>
    <dbReference type="NCBI Taxonomy" id="5949"/>
    <lineage>
        <taxon>Eukaryota</taxon>
        <taxon>Sar</taxon>
        <taxon>Alveolata</taxon>
        <taxon>Ciliophora</taxon>
        <taxon>Intramacronucleata</taxon>
        <taxon>Spirotrichea</taxon>
        <taxon>Stichotrichia</taxon>
        <taxon>Sporadotrichida</taxon>
        <taxon>Oxytrichidae</taxon>
        <taxon>Stylonychinae</taxon>
        <taxon>Stylonychia</taxon>
    </lineage>
</organism>
<dbReference type="GO" id="GO:0005737">
    <property type="term" value="C:cytoplasm"/>
    <property type="evidence" value="ECO:0007669"/>
    <property type="project" value="TreeGrafter"/>
</dbReference>
<dbReference type="InterPro" id="IPR030564">
    <property type="entry name" value="Myotubularin"/>
</dbReference>
<evidence type="ECO:0000256" key="5">
    <source>
        <dbReference type="SAM" id="MobiDB-lite"/>
    </source>
</evidence>
<accession>A0A078AV99</accession>
<evidence type="ECO:0000256" key="2">
    <source>
        <dbReference type="PIRSR" id="PIRSR630564-1"/>
    </source>
</evidence>
<evidence type="ECO:0000313" key="8">
    <source>
        <dbReference type="Proteomes" id="UP000039865"/>
    </source>
</evidence>
<feature type="compositionally biased region" description="Acidic residues" evidence="5">
    <location>
        <begin position="119"/>
        <end position="140"/>
    </location>
</feature>
<dbReference type="Gene3D" id="2.30.29.30">
    <property type="entry name" value="Pleckstrin-homology domain (PH domain)/Phosphotyrosine-binding domain (PTB)"/>
    <property type="match status" value="1"/>
</dbReference>
<keyword evidence="4" id="KW-0175">Coiled coil</keyword>